<evidence type="ECO:0000256" key="1">
    <source>
        <dbReference type="SAM" id="MobiDB-lite"/>
    </source>
</evidence>
<evidence type="ECO:0000313" key="2">
    <source>
        <dbReference type="EMBL" id="KKL54217.1"/>
    </source>
</evidence>
<dbReference type="AlphaFoldDB" id="A0A0F9FSW2"/>
<gene>
    <name evidence="2" type="ORF">LCGC14_2267600</name>
</gene>
<accession>A0A0F9FSW2</accession>
<protein>
    <submittedName>
        <fullName evidence="2">Uncharacterized protein</fullName>
    </submittedName>
</protein>
<name>A0A0F9FSW2_9ZZZZ</name>
<proteinExistence type="predicted"/>
<dbReference type="EMBL" id="LAZR01031276">
    <property type="protein sequence ID" value="KKL54217.1"/>
    <property type="molecule type" value="Genomic_DNA"/>
</dbReference>
<reference evidence="2" key="1">
    <citation type="journal article" date="2015" name="Nature">
        <title>Complex archaea that bridge the gap between prokaryotes and eukaryotes.</title>
        <authorList>
            <person name="Spang A."/>
            <person name="Saw J.H."/>
            <person name="Jorgensen S.L."/>
            <person name="Zaremba-Niedzwiedzka K."/>
            <person name="Martijn J."/>
            <person name="Lind A.E."/>
            <person name="van Eijk R."/>
            <person name="Schleper C."/>
            <person name="Guy L."/>
            <person name="Ettema T.J."/>
        </authorList>
    </citation>
    <scope>NUCLEOTIDE SEQUENCE</scope>
</reference>
<comment type="caution">
    <text evidence="2">The sequence shown here is derived from an EMBL/GenBank/DDBJ whole genome shotgun (WGS) entry which is preliminary data.</text>
</comment>
<feature type="region of interest" description="Disordered" evidence="1">
    <location>
        <begin position="1"/>
        <end position="26"/>
    </location>
</feature>
<sequence>MLRKEVNELLTQTDPGTAMGDLFRQY</sequence>
<organism evidence="2">
    <name type="scientific">marine sediment metagenome</name>
    <dbReference type="NCBI Taxonomy" id="412755"/>
    <lineage>
        <taxon>unclassified sequences</taxon>
        <taxon>metagenomes</taxon>
        <taxon>ecological metagenomes</taxon>
    </lineage>
</organism>
<feature type="non-terminal residue" evidence="2">
    <location>
        <position position="26"/>
    </location>
</feature>